<feature type="domain" description="Na+/H+ antiporter NhaC-like C-terminal" evidence="10">
    <location>
        <begin position="216"/>
        <end position="427"/>
    </location>
</feature>
<feature type="transmembrane region" description="Helical" evidence="9">
    <location>
        <begin position="288"/>
        <end position="306"/>
    </location>
</feature>
<keyword evidence="2" id="KW-0813">Transport</keyword>
<feature type="transmembrane region" description="Helical" evidence="9">
    <location>
        <begin position="107"/>
        <end position="130"/>
    </location>
</feature>
<comment type="similarity">
    <text evidence="8">Belongs to the NhaC Na(+)/H(+) (TC 2.A.35) antiporter family.</text>
</comment>
<gene>
    <name evidence="11" type="primary">nhaC</name>
    <name evidence="11" type="ORF">BBEV_0494</name>
</gene>
<feature type="transmembrane region" description="Helical" evidence="9">
    <location>
        <begin position="377"/>
        <end position="397"/>
    </location>
</feature>
<keyword evidence="5 9" id="KW-0812">Transmembrane</keyword>
<dbReference type="EMBL" id="CP012502">
    <property type="protein sequence ID" value="AOM81887.1"/>
    <property type="molecule type" value="Genomic_DNA"/>
</dbReference>
<feature type="transmembrane region" description="Helical" evidence="9">
    <location>
        <begin position="31"/>
        <end position="48"/>
    </location>
</feature>
<keyword evidence="3" id="KW-0050">Antiport</keyword>
<evidence type="ECO:0000256" key="7">
    <source>
        <dbReference type="ARBA" id="ARBA00023136"/>
    </source>
</evidence>
<accession>A0A1D7QSA6</accession>
<evidence type="ECO:0000256" key="1">
    <source>
        <dbReference type="ARBA" id="ARBA00004651"/>
    </source>
</evidence>
<comment type="subcellular location">
    <subcellularLocation>
        <location evidence="1">Cell membrane</location>
        <topology evidence="1">Multi-pass membrane protein</topology>
    </subcellularLocation>
</comment>
<sequence length="433" mass="46835">MRATFSFTELIWIITLTVLGLMLAIVLDFPLLLGIAPGFGMLLYFARVKAISWQDIASSCVNGLKRNKDVAWLLVFIGILLPTWAVAGTIDDLNLLFLTVISNEHFFLIAFLITGIMSFIVGSSIGSLSIVGVPMMATAEQLGISVFITAGALVSGSFIGDRTSPLSSSFFLLAHSLEVSVKAHFRAILPTMFITAGVSGLLYSVLDWTMNQGTTAIAVTAGSQLHVPDIALSLIPPVVLLIMILSGMPMRRSFTAGILAGIALILLRNAAFADWFSGALTGVDNLNGLWQMLPFILFILAVGMFSQMIEDTELLQPVINRYLTKTRSLSGTTRQSIGIATAVSVISPNQAFPIIVTARSLLPHWRTHFSQKALSRVLADSTVVFAGIVPWSLLAILNSSILGVPVWQYVPFAFFLTLSPLITILYSLKEAPR</sequence>
<name>A0A1D7QSA6_9BACI</name>
<dbReference type="KEGG" id="bbev:BBEV_0494"/>
<evidence type="ECO:0000256" key="8">
    <source>
        <dbReference type="ARBA" id="ARBA00038435"/>
    </source>
</evidence>
<proteinExistence type="inferred from homology"/>
<feature type="transmembrane region" description="Helical" evidence="9">
    <location>
        <begin position="69"/>
        <end position="87"/>
    </location>
</feature>
<evidence type="ECO:0000256" key="3">
    <source>
        <dbReference type="ARBA" id="ARBA00022449"/>
    </source>
</evidence>
<evidence type="ECO:0000256" key="6">
    <source>
        <dbReference type="ARBA" id="ARBA00022989"/>
    </source>
</evidence>
<dbReference type="Proteomes" id="UP000094463">
    <property type="component" value="Chromosome"/>
</dbReference>
<dbReference type="GO" id="GO:0005886">
    <property type="term" value="C:plasma membrane"/>
    <property type="evidence" value="ECO:0007669"/>
    <property type="project" value="UniProtKB-SubCell"/>
</dbReference>
<protein>
    <submittedName>
        <fullName evidence="11">Na+/H+ antiporter</fullName>
    </submittedName>
</protein>
<evidence type="ECO:0000313" key="12">
    <source>
        <dbReference type="Proteomes" id="UP000094463"/>
    </source>
</evidence>
<evidence type="ECO:0000313" key="11">
    <source>
        <dbReference type="EMBL" id="AOM81887.1"/>
    </source>
</evidence>
<evidence type="ECO:0000256" key="9">
    <source>
        <dbReference type="SAM" id="Phobius"/>
    </source>
</evidence>
<dbReference type="PANTHER" id="PTHR33451:SF3">
    <property type="entry name" value="MALATE-2H(+)_NA(+)-LACTATE ANTIPORTER"/>
    <property type="match status" value="1"/>
</dbReference>
<dbReference type="GO" id="GO:0015297">
    <property type="term" value="F:antiporter activity"/>
    <property type="evidence" value="ECO:0007669"/>
    <property type="project" value="UniProtKB-KW"/>
</dbReference>
<evidence type="ECO:0000256" key="4">
    <source>
        <dbReference type="ARBA" id="ARBA00022475"/>
    </source>
</evidence>
<dbReference type="AlphaFoldDB" id="A0A1D7QSA6"/>
<keyword evidence="12" id="KW-1185">Reference proteome</keyword>
<organism evidence="11 12">
    <name type="scientific">Salisediminibacterium beveridgei</name>
    <dbReference type="NCBI Taxonomy" id="632773"/>
    <lineage>
        <taxon>Bacteria</taxon>
        <taxon>Bacillati</taxon>
        <taxon>Bacillota</taxon>
        <taxon>Bacilli</taxon>
        <taxon>Bacillales</taxon>
        <taxon>Bacillaceae</taxon>
        <taxon>Salisediminibacterium</taxon>
    </lineage>
</organism>
<feature type="transmembrane region" description="Helical" evidence="9">
    <location>
        <begin position="409"/>
        <end position="428"/>
    </location>
</feature>
<reference evidence="11 12" key="1">
    <citation type="submission" date="2015-08" db="EMBL/GenBank/DDBJ databases">
        <title>The complete genome sequence of Bacillus beveridgei MLTeJB.</title>
        <authorList>
            <person name="Hanson T.E."/>
            <person name="Mesa C."/>
            <person name="Basesman S.M."/>
            <person name="Oremland R.S."/>
        </authorList>
    </citation>
    <scope>NUCLEOTIDE SEQUENCE [LARGE SCALE GENOMIC DNA]</scope>
    <source>
        <strain evidence="11 12">MLTeJB</strain>
    </source>
</reference>
<keyword evidence="4" id="KW-1003">Cell membrane</keyword>
<feature type="transmembrane region" description="Helical" evidence="9">
    <location>
        <begin position="7"/>
        <end position="25"/>
    </location>
</feature>
<feature type="transmembrane region" description="Helical" evidence="9">
    <location>
        <begin position="188"/>
        <end position="206"/>
    </location>
</feature>
<dbReference type="InterPro" id="IPR052180">
    <property type="entry name" value="NhaC_Na-H+_Antiporter"/>
</dbReference>
<keyword evidence="6 9" id="KW-1133">Transmembrane helix</keyword>
<feature type="transmembrane region" description="Helical" evidence="9">
    <location>
        <begin position="257"/>
        <end position="276"/>
    </location>
</feature>
<dbReference type="InterPro" id="IPR018461">
    <property type="entry name" value="Na/H_Antiport_NhaC-like_C"/>
</dbReference>
<evidence type="ECO:0000256" key="2">
    <source>
        <dbReference type="ARBA" id="ARBA00022448"/>
    </source>
</evidence>
<feature type="domain" description="Na+/H+ antiporter NhaC-like C-terminal" evidence="10">
    <location>
        <begin position="38"/>
        <end position="208"/>
    </location>
</feature>
<dbReference type="PANTHER" id="PTHR33451">
    <property type="entry name" value="MALATE-2H(+)/NA(+)-LACTATE ANTIPORTER"/>
    <property type="match status" value="1"/>
</dbReference>
<dbReference type="STRING" id="632773.BBEV_0494"/>
<dbReference type="Pfam" id="PF03553">
    <property type="entry name" value="Na_H_antiporter"/>
    <property type="match status" value="2"/>
</dbReference>
<evidence type="ECO:0000256" key="5">
    <source>
        <dbReference type="ARBA" id="ARBA00022692"/>
    </source>
</evidence>
<evidence type="ECO:0000259" key="10">
    <source>
        <dbReference type="Pfam" id="PF03553"/>
    </source>
</evidence>
<feature type="transmembrane region" description="Helical" evidence="9">
    <location>
        <begin position="226"/>
        <end position="245"/>
    </location>
</feature>
<keyword evidence="7 9" id="KW-0472">Membrane</keyword>